<proteinExistence type="predicted"/>
<feature type="domain" description="RGS" evidence="1">
    <location>
        <begin position="52"/>
        <end position="163"/>
    </location>
</feature>
<reference evidence="2" key="2">
    <citation type="submission" date="2025-08" db="UniProtKB">
        <authorList>
            <consortium name="Ensembl"/>
        </authorList>
    </citation>
    <scope>IDENTIFICATION</scope>
</reference>
<reference evidence="2" key="1">
    <citation type="submission" date="2021-04" db="EMBL/GenBank/DDBJ databases">
        <authorList>
            <consortium name="Wellcome Sanger Institute Data Sharing"/>
        </authorList>
    </citation>
    <scope>NUCLEOTIDE SEQUENCE [LARGE SCALE GENOMIC DNA]</scope>
</reference>
<dbReference type="Pfam" id="PF00615">
    <property type="entry name" value="RGS"/>
    <property type="match status" value="1"/>
</dbReference>
<sequence length="173" mass="20234">MRNRGKTRVQNSLLTHIHRIKVDYSGLQLLFKLPFLFLSRLNEDEPSKWRESFEKLLCSQNGLCLFRAFLVSEFSEENIAFYLACDDYKTTKPSKLATKAKKIYDEFIGCDAPREVNLDHLTKAITKENMDHPKQSCFELAQEKIYTLMEKDCYPRFLKSSVYLEASRKAKTS</sequence>
<dbReference type="PANTHER" id="PTHR10845">
    <property type="entry name" value="REGULATOR OF G PROTEIN SIGNALING"/>
    <property type="match status" value="1"/>
</dbReference>
<accession>A0A671UM74</accession>
<name>A0A671UM74_SPAAU</name>
<dbReference type="PROSITE" id="PS50132">
    <property type="entry name" value="RGS"/>
    <property type="match status" value="1"/>
</dbReference>
<dbReference type="Gene3D" id="1.10.167.10">
    <property type="entry name" value="Regulator of G-protein Signalling 4, domain 2"/>
    <property type="match status" value="1"/>
</dbReference>
<dbReference type="SUPFAM" id="SSF48097">
    <property type="entry name" value="Regulator of G-protein signaling, RGS"/>
    <property type="match status" value="1"/>
</dbReference>
<evidence type="ECO:0000259" key="1">
    <source>
        <dbReference type="PROSITE" id="PS50132"/>
    </source>
</evidence>
<evidence type="ECO:0000313" key="3">
    <source>
        <dbReference type="Proteomes" id="UP000472265"/>
    </source>
</evidence>
<dbReference type="Ensembl" id="ENSSAUT00010015911.1">
    <property type="protein sequence ID" value="ENSSAUP00010014998.1"/>
    <property type="gene ID" value="ENSSAUG00010006990.1"/>
</dbReference>
<dbReference type="InterPro" id="IPR016137">
    <property type="entry name" value="RGS"/>
</dbReference>
<dbReference type="PRINTS" id="PR01301">
    <property type="entry name" value="RGSPROTEIN"/>
</dbReference>
<keyword evidence="3" id="KW-1185">Reference proteome</keyword>
<evidence type="ECO:0000313" key="2">
    <source>
        <dbReference type="Ensembl" id="ENSSAUP00010014998.1"/>
    </source>
</evidence>
<dbReference type="Gene3D" id="1.10.196.10">
    <property type="match status" value="1"/>
</dbReference>
<dbReference type="PANTHER" id="PTHR10845:SF265">
    <property type="entry name" value="REGULATOR OF G PROTEIN-SIGNALING 5B"/>
    <property type="match status" value="1"/>
</dbReference>
<protein>
    <submittedName>
        <fullName evidence="2">Regulator of G protein signaling 5b</fullName>
    </submittedName>
</protein>
<dbReference type="InterPro" id="IPR024066">
    <property type="entry name" value="RGS_subdom1/3"/>
</dbReference>
<organism evidence="2 3">
    <name type="scientific">Sparus aurata</name>
    <name type="common">Gilthead sea bream</name>
    <dbReference type="NCBI Taxonomy" id="8175"/>
    <lineage>
        <taxon>Eukaryota</taxon>
        <taxon>Metazoa</taxon>
        <taxon>Chordata</taxon>
        <taxon>Craniata</taxon>
        <taxon>Vertebrata</taxon>
        <taxon>Euteleostomi</taxon>
        <taxon>Actinopterygii</taxon>
        <taxon>Neopterygii</taxon>
        <taxon>Teleostei</taxon>
        <taxon>Neoteleostei</taxon>
        <taxon>Acanthomorphata</taxon>
        <taxon>Eupercaria</taxon>
        <taxon>Spariformes</taxon>
        <taxon>Sparidae</taxon>
        <taxon>Sparus</taxon>
    </lineage>
</organism>
<reference evidence="2" key="3">
    <citation type="submission" date="2025-09" db="UniProtKB">
        <authorList>
            <consortium name="Ensembl"/>
        </authorList>
    </citation>
    <scope>IDENTIFICATION</scope>
</reference>
<dbReference type="InterPro" id="IPR036305">
    <property type="entry name" value="RGS_sf"/>
</dbReference>
<dbReference type="FunFam" id="1.10.167.10:FF:000001">
    <property type="entry name" value="Putative regulator of g-protein signaling 12"/>
    <property type="match status" value="1"/>
</dbReference>
<gene>
    <name evidence="2" type="primary">rgs5b</name>
</gene>
<dbReference type="GeneTree" id="ENSGT00940000164081"/>
<dbReference type="Proteomes" id="UP000472265">
    <property type="component" value="Chromosome 21"/>
</dbReference>
<dbReference type="InterPro" id="IPR044926">
    <property type="entry name" value="RGS_subdomain_2"/>
</dbReference>
<dbReference type="SMART" id="SM00315">
    <property type="entry name" value="RGS"/>
    <property type="match status" value="1"/>
</dbReference>
<dbReference type="AlphaFoldDB" id="A0A671UM74"/>